<organism evidence="1 2">
    <name type="scientific">Vibrio ichthyoenteri ATCC 700023</name>
    <dbReference type="NCBI Taxonomy" id="870968"/>
    <lineage>
        <taxon>Bacteria</taxon>
        <taxon>Pseudomonadati</taxon>
        <taxon>Pseudomonadota</taxon>
        <taxon>Gammaproteobacteria</taxon>
        <taxon>Vibrionales</taxon>
        <taxon>Vibrionaceae</taxon>
        <taxon>Vibrio</taxon>
    </lineage>
</organism>
<evidence type="ECO:0000313" key="2">
    <source>
        <dbReference type="Proteomes" id="UP000004605"/>
    </source>
</evidence>
<gene>
    <name evidence="1" type="ORF">VII00023_16594</name>
</gene>
<feature type="non-terminal residue" evidence="1">
    <location>
        <position position="155"/>
    </location>
</feature>
<sequence length="155" mass="17550">MKSSLVTAGCRSLLWAASVFGVVMLPVHAVEFSGQVNVEHRQFVSHGLQGQQKGQSSLVLQPEWYWELSEGEASFTFVPFYRYDQMDSERTHGDIREALYLTYWDDYELRVGIGKVFWGVTESAHLVDVINQTDAIESVDGEDKLGQPMLHFSTT</sequence>
<accession>F9RZ64</accession>
<dbReference type="Proteomes" id="UP000004605">
    <property type="component" value="Unassembled WGS sequence"/>
</dbReference>
<keyword evidence="2" id="KW-1185">Reference proteome</keyword>
<dbReference type="AlphaFoldDB" id="F9RZ64"/>
<reference evidence="1 2" key="1">
    <citation type="journal article" date="2012" name="Int. J. Syst. Evol. Microbiol.">
        <title>Vibrio caribbeanicus sp. nov., isolated from the marine sponge Scleritoderma cyanea.</title>
        <authorList>
            <person name="Hoffmann M."/>
            <person name="Monday S.R."/>
            <person name="Allard M.W."/>
            <person name="Strain E.A."/>
            <person name="Whittaker P."/>
            <person name="Naum M."/>
            <person name="McCarthy P.J."/>
            <person name="Lopez J.V."/>
            <person name="Fischer M."/>
            <person name="Brown E.W."/>
        </authorList>
    </citation>
    <scope>NUCLEOTIDE SEQUENCE [LARGE SCALE GENOMIC DNA]</scope>
    <source>
        <strain evidence="1 2">ATCC 700023</strain>
    </source>
</reference>
<protein>
    <submittedName>
        <fullName evidence="1">Uncharacterized protein</fullName>
    </submittedName>
</protein>
<name>F9RZ64_9VIBR</name>
<proteinExistence type="predicted"/>
<comment type="caution">
    <text evidence="1">The sequence shown here is derived from an EMBL/GenBank/DDBJ whole genome shotgun (WGS) entry which is preliminary data.</text>
</comment>
<dbReference type="EMBL" id="AFWF01000048">
    <property type="protein sequence ID" value="EGU45947.1"/>
    <property type="molecule type" value="Genomic_DNA"/>
</dbReference>
<evidence type="ECO:0000313" key="1">
    <source>
        <dbReference type="EMBL" id="EGU45947.1"/>
    </source>
</evidence>